<evidence type="ECO:0000256" key="5">
    <source>
        <dbReference type="ARBA" id="ARBA00023204"/>
    </source>
</evidence>
<dbReference type="GO" id="GO:0045893">
    <property type="term" value="P:positive regulation of DNA-templated transcription"/>
    <property type="evidence" value="ECO:0007669"/>
    <property type="project" value="Ensembl"/>
</dbReference>
<proteinExistence type="predicted"/>
<feature type="region of interest" description="Disordered" evidence="7">
    <location>
        <begin position="2153"/>
        <end position="2173"/>
    </location>
</feature>
<organism evidence="9 10">
    <name type="scientific">Vulpes vulpes</name>
    <name type="common">Red fox</name>
    <dbReference type="NCBI Taxonomy" id="9627"/>
    <lineage>
        <taxon>Eukaryota</taxon>
        <taxon>Metazoa</taxon>
        <taxon>Chordata</taxon>
        <taxon>Craniata</taxon>
        <taxon>Vertebrata</taxon>
        <taxon>Euteleostomi</taxon>
        <taxon>Mammalia</taxon>
        <taxon>Eutheria</taxon>
        <taxon>Laurasiatheria</taxon>
        <taxon>Carnivora</taxon>
        <taxon>Caniformia</taxon>
        <taxon>Canidae</taxon>
        <taxon>Vulpes</taxon>
    </lineage>
</organism>
<feature type="region of interest" description="Disordered" evidence="7">
    <location>
        <begin position="236"/>
        <end position="270"/>
    </location>
</feature>
<dbReference type="GO" id="GO:0010332">
    <property type="term" value="P:response to gamma radiation"/>
    <property type="evidence" value="ECO:0007669"/>
    <property type="project" value="Ensembl"/>
</dbReference>
<dbReference type="Pfam" id="PF09103">
    <property type="entry name" value="BRCA-2_OB1"/>
    <property type="match status" value="1"/>
</dbReference>
<dbReference type="Pfam" id="PF09169">
    <property type="entry name" value="BRCA-2_helical"/>
    <property type="match status" value="1"/>
</dbReference>
<feature type="compositionally biased region" description="Polar residues" evidence="7">
    <location>
        <begin position="1314"/>
        <end position="1335"/>
    </location>
</feature>
<feature type="repeat" description="BRCA2" evidence="6">
    <location>
        <begin position="1995"/>
        <end position="2029"/>
    </location>
</feature>
<dbReference type="GO" id="GO:0000152">
    <property type="term" value="C:nuclear ubiquitin ligase complex"/>
    <property type="evidence" value="ECO:0007669"/>
    <property type="project" value="Ensembl"/>
</dbReference>
<dbReference type="GO" id="GO:0010165">
    <property type="term" value="P:response to X-ray"/>
    <property type="evidence" value="ECO:0007669"/>
    <property type="project" value="Ensembl"/>
</dbReference>
<dbReference type="STRING" id="9627.ENSVVUP00000036965"/>
<evidence type="ECO:0000256" key="1">
    <source>
        <dbReference type="ARBA" id="ARBA00022737"/>
    </source>
</evidence>
<gene>
    <name evidence="10 11" type="primary">BRCA2</name>
</gene>
<dbReference type="GO" id="GO:0008585">
    <property type="term" value="P:female gonad development"/>
    <property type="evidence" value="ECO:0007669"/>
    <property type="project" value="Ensembl"/>
</dbReference>
<feature type="compositionally biased region" description="Basic and acidic residues" evidence="7">
    <location>
        <begin position="236"/>
        <end position="254"/>
    </location>
</feature>
<dbReference type="Pfam" id="PF21318">
    <property type="entry name" value="BRCA2DBD_OB2"/>
    <property type="match status" value="1"/>
</dbReference>
<dbReference type="GO" id="GO:0007283">
    <property type="term" value="P:spermatogenesis"/>
    <property type="evidence" value="ECO:0007669"/>
    <property type="project" value="Ensembl"/>
</dbReference>
<feature type="region of interest" description="Disordered" evidence="7">
    <location>
        <begin position="1311"/>
        <end position="1335"/>
    </location>
</feature>
<dbReference type="GO" id="GO:0002020">
    <property type="term" value="F:protease binding"/>
    <property type="evidence" value="ECO:0007669"/>
    <property type="project" value="Ensembl"/>
</dbReference>
<evidence type="ECO:0000313" key="11">
    <source>
        <dbReference type="RefSeq" id="XP_072576058.1"/>
    </source>
</evidence>
<dbReference type="CDD" id="cd04493">
    <property type="entry name" value="BRCA2DBD_OB1"/>
    <property type="match status" value="1"/>
</dbReference>
<reference evidence="10" key="2">
    <citation type="submission" date="2025-05" db="UniProtKB">
        <authorList>
            <consortium name="RefSeq"/>
        </authorList>
    </citation>
    <scope>IDENTIFICATION</scope>
    <source>
        <tissue evidence="10">Cell line</tissue>
    </source>
</reference>
<feature type="region of interest" description="Disordered" evidence="7">
    <location>
        <begin position="2433"/>
        <end position="2476"/>
    </location>
</feature>
<feature type="region of interest" description="Disordered" evidence="7">
    <location>
        <begin position="725"/>
        <end position="747"/>
    </location>
</feature>
<feature type="compositionally biased region" description="Basic and acidic residues" evidence="7">
    <location>
        <begin position="2433"/>
        <end position="2467"/>
    </location>
</feature>
<feature type="domain" description="Tower" evidence="8">
    <location>
        <begin position="2849"/>
        <end position="2890"/>
    </location>
</feature>
<dbReference type="Pfam" id="PF22687">
    <property type="entry name" value="BRCA2_TR2"/>
    <property type="match status" value="1"/>
</dbReference>
<dbReference type="InterPro" id="IPR015252">
    <property type="entry name" value="BRCA2_hlx"/>
</dbReference>
<evidence type="ECO:0000256" key="4">
    <source>
        <dbReference type="ARBA" id="ARBA00023172"/>
    </source>
</evidence>
<dbReference type="GO" id="GO:0010484">
    <property type="term" value="F:histone H3 acetyltransferase activity"/>
    <property type="evidence" value="ECO:0007669"/>
    <property type="project" value="Ensembl"/>
</dbReference>
<keyword evidence="1" id="KW-0677">Repeat</keyword>
<feature type="region of interest" description="Disordered" evidence="7">
    <location>
        <begin position="3251"/>
        <end position="3278"/>
    </location>
</feature>
<feature type="repeat" description="BRCA2" evidence="6">
    <location>
        <begin position="1665"/>
        <end position="1699"/>
    </location>
</feature>
<dbReference type="GO" id="GO:0000781">
    <property type="term" value="C:chromosome, telomeric region"/>
    <property type="evidence" value="ECO:0007669"/>
    <property type="project" value="Ensembl"/>
</dbReference>
<evidence type="ECO:0000259" key="8">
    <source>
        <dbReference type="SMART" id="SM01341"/>
    </source>
</evidence>
<dbReference type="SUPFAM" id="SSF81878">
    <property type="entry name" value="BRCA2 tower domain"/>
    <property type="match status" value="1"/>
</dbReference>
<dbReference type="GeneID" id="112918664"/>
<evidence type="ECO:0000256" key="3">
    <source>
        <dbReference type="ARBA" id="ARBA00023125"/>
    </source>
</evidence>
<evidence type="ECO:0000256" key="2">
    <source>
        <dbReference type="ARBA" id="ARBA00022763"/>
    </source>
</evidence>
<protein>
    <submittedName>
        <fullName evidence="10 11">Breast cancer type 2 susceptibility protein</fullName>
    </submittedName>
</protein>
<dbReference type="GO" id="GO:0043015">
    <property type="term" value="F:gamma-tubulin binding"/>
    <property type="evidence" value="ECO:0007669"/>
    <property type="project" value="Ensembl"/>
</dbReference>
<accession>A0A3Q7RZM0</accession>
<evidence type="ECO:0000256" key="7">
    <source>
        <dbReference type="SAM" id="MobiDB-lite"/>
    </source>
</evidence>
<dbReference type="InterPro" id="IPR015187">
    <property type="entry name" value="BRCA2_OB_1"/>
</dbReference>
<feature type="compositionally biased region" description="Polar residues" evidence="7">
    <location>
        <begin position="255"/>
        <end position="266"/>
    </location>
</feature>
<dbReference type="GO" id="GO:0032465">
    <property type="term" value="P:regulation of cytokinesis"/>
    <property type="evidence" value="ECO:0007669"/>
    <property type="project" value="Ensembl"/>
</dbReference>
<dbReference type="SMART" id="SM01341">
    <property type="entry name" value="Tower"/>
    <property type="match status" value="1"/>
</dbReference>
<dbReference type="GO" id="GO:0000724">
    <property type="term" value="P:double-strand break repair via homologous recombination"/>
    <property type="evidence" value="ECO:0007669"/>
    <property type="project" value="Ensembl"/>
</dbReference>
<dbReference type="GO" id="GO:0030141">
    <property type="term" value="C:secretory granule"/>
    <property type="evidence" value="ECO:0007669"/>
    <property type="project" value="Ensembl"/>
</dbReference>
<dbReference type="InterPro" id="IPR036315">
    <property type="entry name" value="BRCA2_hlx_sf"/>
</dbReference>
<feature type="compositionally biased region" description="Basic and acidic residues" evidence="7">
    <location>
        <begin position="2128"/>
        <end position="2137"/>
    </location>
</feature>
<feature type="repeat" description="BRCA2" evidence="6">
    <location>
        <begin position="1518"/>
        <end position="1552"/>
    </location>
</feature>
<reference key="1">
    <citation type="submission" date="2019-01" db="UniProtKB">
        <authorList>
            <consortium name="RefSeq"/>
        </authorList>
    </citation>
    <scope>IDENTIFICATION</scope>
    <source>
        <tissue evidence="11">Cell line</tissue>
    </source>
</reference>
<dbReference type="InterPro" id="IPR012340">
    <property type="entry name" value="NA-bd_OB-fold"/>
</dbReference>
<dbReference type="GO" id="GO:0071425">
    <property type="term" value="P:hematopoietic stem cell proliferation"/>
    <property type="evidence" value="ECO:0007669"/>
    <property type="project" value="Ensembl"/>
</dbReference>
<dbReference type="RefSeq" id="XP_072576058.1">
    <property type="nucleotide sequence ID" value="XM_072719957.1"/>
</dbReference>
<sequence>MPFGCKERPTFFEIFKTRCNQADLGPISLNWFEELSLEAPPYNSEPTEESGYKISYEPNLFKTPQRKPYNQLASTPIVFREPIYQQSPLKELDKYRLDSGKDITDSKHKSCCTMKSKMDRANDVTSPPLNSYLSESPVLRCTHVTPQREKSVVCGSLFHTPKLMKGQTPKRISESLGAEVDSDMSWSSSLATPPTLSSTVLIVRDEEVSAAVFPNDTTAIFKSCFSNHDESLKKNDRFIPCGPDKENKNQREAKSQSSVNSFGKVNSTKDHFVKSTPNVLEDEVHEKVVDVSEEDSFSLCVPKYKTRNLQKIKTSKTRKNIFNETKTSECEEAKKQMKENKHSLVSEMEPNDSHPLDWNVTHEKPFGNGTDKISKEVVLSSACGWSDLTLSSLNGAQMEKTPLLHTSYDQNNSEKDLIITDKECTSFITLESSWPQISNVPKYSEKMLNEGTVVNKINEGQCLESHEDSVVSVKQAIYETTLIASPLQGIRKSIFRIRESPEGMSNAMFSNNMTNPNFKEPEASESGLEKHTICSQKEDSLCTSSIDDGSWPATIKHNSVALKNLGLISSLKKKTKKFIYVINDETSNPGLKTQKDQESRLINLSAQFEANAFEGPLTFTNADSGLLHSSSIKKNCLQNDSEKPALSLTSSFGTILRKVSSNGTSSPNNKIISQDPDYKEAKINKKKLESFITTETDCLSSLQEKHWEDDAKKQRVSDIKEKVLPTVSHPPVPHSEVEGSDNIHSQSPESFSFDCDNTSLLTPSSRDSPSSLVVMSKGKESYKISEKLKCKTLEAGFELTKNIPMEKNQDIHVLNANSKNAKLLSTEKHITASSSVKAQFNQNANLTTIQKDQKETTLISKITVNPNSEELFPDDENNFVLKITNESNTPFLGNTKELHDSNLCCVKDSVPKNSTMVVCTDLDDKQAAKVSIMKDCDSSSRDDLTERNRSTIKQQLKMTLDQDSKSDITSDIVRKSNGNSDYMDNWARLSDPISNHSFENGFKTASNKEIKLSENNIRKSKMLFKDIEEHYPTNLACLEIVNTSSLESQKKPSKSHALDPQSINIISGFVQNSTYVSDSESGHTAPPTLSLKQDFDSNHNLTPSQKAEITELSTILEESGSQFEFTQFRKPSHIIQKNPSEMPENQLTILNSTSKEWKDDDLHLTINAPSISQVDSKKSEGIIGGKQKFACLSRTSCNRSASVYSTDKNEVEFRGFYSARGTKLNVGSEALQKAKKLFSDLENINEETSAEVDRSFSSSKYNDSVSLIQIEDCNDKNLNEKNNKCRLILQNNIEMTTDIFVEEYTESYRRNTENEGNQCTDASRNTCNSESDGSDSSKNYIVYIHEEENGLPCIDQHNIDLKLSSQFMKEGNTQIKEGLSDLTCLEVMKAEETFHVTMSNKQQLTANMGQNIKDFDTSYLSFQTASGKNIRVSEESLNKAISLLNQKWTEEELNNFSDSLSSELLPGIDSKKTDISNHEVIENTERKDKIRKESDLIGTENILLILQQRPESKIKKIKESAVLGFHTASGKKIEITKESLDKVKNLFEEKEQDNSEITNFSHRGAKMSKDREECKDGRELACGTTEITTTPEYEETHSSLERKKLVSNEIAALRPRLLSENLYKQTENLKISDHASLKVEVHENTEKETAKKPTMYTNQSTYSAIENSPLTFYTGHGRKISVSEASLFEAKKWLREGEWDDQSERINAAKVNCLKEYPDDYVENPSCGNSSNSAITENDKNHLSEKQGSTYLSNSTMSNSYSYHSGFCHSSEVYNKSEYLSRSKIDNSGIEPVIKNIRERKNIGFSEIMSPGREADTDLQSVNEDICVEKLATNSSCKNKNTAIKVAISDSNNFNSIQKLNSDSNNAVPAYSTVNSKRVFVAHQTKVTEGFTDNCSMVTKQNTKSKSDTCHAEIVADYPKALDDSEDIFPNSLGATECSPSHKVFADIQSEQTSQLNQSMSGLEKVSETPPCQINSKASDRCELPRGKLPKSVSYTNACGIFSTASGKSVQVSDAAIQKAREVFSKLEDSAKQLFPEVSFKDNEEHSETFTNEENTVIYTSQNLLSSAFSGFRTASGKQVPVSESALCKVKGMLEEFNLIRTEGCLQHSSTSRQDISKMPPPSCIGKRTPEHSRNSKLDKACNKEFRLSSNCNNQSGSSENHHSIKVSPCPSQLKQDKPQLLVGSKVSLVENIHPLGKEQALPKNIKTEIGKAETFPNLPVKTNIEFCSTYSKDPENYFETETVEIAKAFMEDGELTDSELLSHAKHFVFTCQNTKEMALLNSRIGKRRGDALVSVGEPPIKRNLLNEFDRIIKNQETSLKASKSTPDGILKDRSLFMHHISLEPISCGPFRTTEERQEIQNPNFIAPGQEFLPKSHFYEHLASEKSSSNLSVSRQPFCMVPATGNEKRRHLIAPGKPVKVFVPPFKTKSHFHRDEQCISKNTKLEESKQNSKDIDELGSGDSEKNINDSGIHQLKKNNSNQAATIIFTKYEKEPLDLITNLQNARDIQDMRIKKKQRQHVFPQPGSLYLAKTSTLPRISLREAVEGRVPSACSHKQLYMYGVSKHCVKINSKNAESFQFHAQDYFGKEGLWSGEGIQLADGGWLIPSNDGKIGKEEFYRALCDTPGVDPNRISRVWVFNHYRWIIWKLAAMEFAFPKEFANRCLSPERVLLQLKYRYDVEIDRSRRSAIKKIMERDDTAAKTLVLCISEIISSSADISETSSSKTSSVGTKKVGIVELTDGWYAIKAQLDPPLLALVKNGRLTVGQKITIHGAELVGSPDACTPLEAPESLMLKISANSTRPACWYAKLGFSPDPRPFPLPLSSLFSDGGNVGSVDVVVQRAYPIQWMERTPSGLCIFRNEREEEKEATKYAETQQKKLEVLFNKIQAEFEKNDENITKQCIPSRALTRQQICALQDGAELYEAVTNAPDPSDLEGYFSEEQLRALNNHRQMLNDKKQAQIQLEFKKAMESAEQGEQILPRDVTTVWKLRIISYRKKEKDSVTLSIWRPSPDLYSLLIEGKRYRIYHLATSQSKSKSGKANIQLTATKKTQYQQLPASDEILSQVYQPREPLYFNKLLDPDFQPPCSEVDLIGFVVSVVKKIGLAPVVYLSDERHNLLAIKFWADFNEDIIKPYTLIAASNLQWRPEAKSGIPTLFAGDFSRFSASPKEEHFQETFHKMKNTVENIGMFYNDAENKLVHILNANDPKLSTPAKDYASEPHTAQIVLGIGNKFPMSSPNNEMNYQSPLSLCKPKEKSVPTPGSTQMTSKSYCKGEKEMDDPKTCKKRRALDFLNRVPLPPSVSPICTFVSPAAQKAFQPPRSCGTKYETLIKKKELNSPQMTPLKFNDLSLLESDSIADEELAMINTQALLLGSPGEHQLVSVSDSTRTAPTSSKDYLGLKRHSTASGVRGPESPQACTRKREPRVQNTSDLKRTSLRLQRQQTQK</sequence>
<dbReference type="GO" id="GO:0000800">
    <property type="term" value="C:lateral element"/>
    <property type="evidence" value="ECO:0007669"/>
    <property type="project" value="Ensembl"/>
</dbReference>
<dbReference type="SMR" id="A0A3Q7RZM0"/>
<dbReference type="GO" id="GO:1990391">
    <property type="term" value="C:DNA repair complex"/>
    <property type="evidence" value="ECO:0007669"/>
    <property type="project" value="Ensembl"/>
</dbReference>
<evidence type="ECO:0000313" key="9">
    <source>
        <dbReference type="Proteomes" id="UP001652641"/>
    </source>
</evidence>
<feature type="repeat" description="BRCA2" evidence="6">
    <location>
        <begin position="2065"/>
        <end position="2099"/>
    </location>
</feature>
<feature type="repeat" description="BRCA2" evidence="6">
    <location>
        <begin position="995"/>
        <end position="1029"/>
    </location>
</feature>
<feature type="region of interest" description="Disordered" evidence="7">
    <location>
        <begin position="3400"/>
        <end position="3446"/>
    </location>
</feature>
<dbReference type="PANTHER" id="PTHR11289">
    <property type="entry name" value="BREAST CANCER TYPE 2 SUSCEPTIBILITY PROTEIN BRCA2"/>
    <property type="match status" value="1"/>
</dbReference>
<dbReference type="GO" id="GO:0033593">
    <property type="term" value="C:BRCA2-MAGE-D1 complex"/>
    <property type="evidence" value="ECO:0007669"/>
    <property type="project" value="Ensembl"/>
</dbReference>
<dbReference type="GO" id="GO:0005829">
    <property type="term" value="C:cytosol"/>
    <property type="evidence" value="ECO:0007669"/>
    <property type="project" value="Ensembl"/>
</dbReference>
<dbReference type="GO" id="GO:0042802">
    <property type="term" value="F:identical protein binding"/>
    <property type="evidence" value="ECO:0007669"/>
    <property type="project" value="Ensembl"/>
</dbReference>
<dbReference type="KEGG" id="vvp:112918664"/>
<dbReference type="GO" id="GO:0010485">
    <property type="term" value="F:histone H4 acetyltransferase activity"/>
    <property type="evidence" value="ECO:0007669"/>
    <property type="project" value="Ensembl"/>
</dbReference>
<dbReference type="Pfam" id="PF09104">
    <property type="entry name" value="BRCA-2_OB3"/>
    <property type="match status" value="1"/>
</dbReference>
<dbReference type="GO" id="GO:0071479">
    <property type="term" value="P:cellular response to ionizing radiation"/>
    <property type="evidence" value="ECO:0007669"/>
    <property type="project" value="Ensembl"/>
</dbReference>
<keyword evidence="9" id="KW-1185">Reference proteome</keyword>
<dbReference type="CDD" id="cd04494">
    <property type="entry name" value="BRCA2DBD_OB2"/>
    <property type="match status" value="1"/>
</dbReference>
<keyword evidence="5" id="KW-0234">DNA repair</keyword>
<dbReference type="Gene3D" id="6.10.70.10">
    <property type="match status" value="1"/>
</dbReference>
<feature type="compositionally biased region" description="Low complexity" evidence="7">
    <location>
        <begin position="3437"/>
        <end position="3446"/>
    </location>
</feature>
<evidence type="ECO:0000256" key="6">
    <source>
        <dbReference type="PROSITE-ProRule" id="PRU00032"/>
    </source>
</evidence>
<dbReference type="GO" id="GO:0051298">
    <property type="term" value="P:centrosome duplication"/>
    <property type="evidence" value="ECO:0007669"/>
    <property type="project" value="Ensembl"/>
</dbReference>
<dbReference type="GO" id="GO:0006289">
    <property type="term" value="P:nucleotide-excision repair"/>
    <property type="evidence" value="ECO:0007669"/>
    <property type="project" value="Ensembl"/>
</dbReference>
<dbReference type="CDD" id="cd04495">
    <property type="entry name" value="BRCA2DBD_OB3"/>
    <property type="match status" value="1"/>
</dbReference>
<dbReference type="Gene3D" id="2.40.50.140">
    <property type="entry name" value="Nucleic acid-binding proteins"/>
    <property type="match status" value="3"/>
</dbReference>
<dbReference type="InterPro" id="IPR002093">
    <property type="entry name" value="BRCA2_repeat"/>
</dbReference>
<dbReference type="GO" id="GO:0000722">
    <property type="term" value="P:telomere maintenance via recombination"/>
    <property type="evidence" value="ECO:0007669"/>
    <property type="project" value="Ensembl"/>
</dbReference>
<dbReference type="InterPro" id="IPR015188">
    <property type="entry name" value="BRCA2_OB_3"/>
</dbReference>
<keyword evidence="3" id="KW-0238">DNA-binding</keyword>
<dbReference type="GO" id="GO:0007420">
    <property type="term" value="P:brain development"/>
    <property type="evidence" value="ECO:0007669"/>
    <property type="project" value="Ensembl"/>
</dbReference>
<dbReference type="GO" id="GO:0001833">
    <property type="term" value="P:inner cell mass cell proliferation"/>
    <property type="evidence" value="ECO:0007669"/>
    <property type="project" value="Ensembl"/>
</dbReference>
<dbReference type="InterPro" id="IPR015525">
    <property type="entry name" value="BRCA2"/>
</dbReference>
<keyword evidence="4" id="KW-0233">DNA recombination</keyword>
<dbReference type="GO" id="GO:0005654">
    <property type="term" value="C:nucleoplasm"/>
    <property type="evidence" value="ECO:0007669"/>
    <property type="project" value="Ensembl"/>
</dbReference>
<feature type="region of interest" description="Disordered" evidence="7">
    <location>
        <begin position="2109"/>
        <end position="2137"/>
    </location>
</feature>
<dbReference type="PIRSF" id="PIRSF002397">
    <property type="entry name" value="BRCA2"/>
    <property type="match status" value="1"/>
</dbReference>
<dbReference type="GO" id="GO:0042771">
    <property type="term" value="P:intrinsic apoptotic signaling pathway in response to DNA damage by p53 class mediator"/>
    <property type="evidence" value="ECO:0007669"/>
    <property type="project" value="Ensembl"/>
</dbReference>
<dbReference type="GO" id="GO:0005813">
    <property type="term" value="C:centrosome"/>
    <property type="evidence" value="ECO:0007669"/>
    <property type="project" value="UniProtKB-SubCell"/>
</dbReference>
<dbReference type="GO" id="GO:0033600">
    <property type="term" value="P:negative regulation of mammary gland epithelial cell proliferation"/>
    <property type="evidence" value="ECO:0007669"/>
    <property type="project" value="Ensembl"/>
</dbReference>
<dbReference type="GO" id="GO:0003697">
    <property type="term" value="F:single-stranded DNA binding"/>
    <property type="evidence" value="ECO:0007669"/>
    <property type="project" value="Ensembl"/>
</dbReference>
<dbReference type="Pfam" id="PF00634">
    <property type="entry name" value="BRCA2"/>
    <property type="match status" value="7"/>
</dbReference>
<dbReference type="GO" id="GO:0001556">
    <property type="term" value="P:oocyte maturation"/>
    <property type="evidence" value="ECO:0007669"/>
    <property type="project" value="Ensembl"/>
</dbReference>
<dbReference type="PANTHER" id="PTHR11289:SF0">
    <property type="entry name" value="BREAST CANCER TYPE 2 SUSCEPTIBILITY PROTEIN"/>
    <property type="match status" value="1"/>
</dbReference>
<evidence type="ECO:0000313" key="10">
    <source>
        <dbReference type="RefSeq" id="XP_025852552.2"/>
    </source>
</evidence>
<dbReference type="GO" id="GO:0045931">
    <property type="term" value="P:positive regulation of mitotic cell cycle"/>
    <property type="evidence" value="ECO:0007669"/>
    <property type="project" value="Ensembl"/>
</dbReference>
<keyword evidence="2" id="KW-0227">DNA damage</keyword>
<dbReference type="InterPro" id="IPR055077">
    <property type="entry name" value="BRCA2_TR2"/>
</dbReference>
<name>A0A3Q7RZM0_VULVU</name>
<dbReference type="GO" id="GO:0010225">
    <property type="term" value="P:response to UV-C"/>
    <property type="evidence" value="ECO:0007669"/>
    <property type="project" value="Ensembl"/>
</dbReference>
<feature type="repeat" description="BRCA2" evidence="6">
    <location>
        <begin position="1209"/>
        <end position="1243"/>
    </location>
</feature>
<feature type="compositionally biased region" description="Polar residues" evidence="7">
    <location>
        <begin position="3260"/>
        <end position="3270"/>
    </location>
</feature>
<dbReference type="PROSITE" id="PS50138">
    <property type="entry name" value="BRCA2_REPEAT"/>
    <property type="match status" value="7"/>
</dbReference>
<dbReference type="GO" id="GO:0007141">
    <property type="term" value="P:male meiosis I"/>
    <property type="evidence" value="ECO:0007669"/>
    <property type="project" value="Ensembl"/>
</dbReference>
<dbReference type="GO" id="GO:0070200">
    <property type="term" value="P:establishment of protein localization to telomere"/>
    <property type="evidence" value="ECO:0007669"/>
    <property type="project" value="Ensembl"/>
</dbReference>
<dbReference type="GO" id="GO:0030330">
    <property type="term" value="P:DNA damage response, signal transduction by p53 class mediator"/>
    <property type="evidence" value="ECO:0007669"/>
    <property type="project" value="Ensembl"/>
</dbReference>
<dbReference type="GO" id="GO:1990426">
    <property type="term" value="P:mitotic recombination-dependent replication fork processing"/>
    <property type="evidence" value="ECO:0007669"/>
    <property type="project" value="Ensembl"/>
</dbReference>
<dbReference type="Pfam" id="PF09121">
    <property type="entry name" value="Tower"/>
    <property type="match status" value="1"/>
</dbReference>
<dbReference type="CTD" id="675"/>
<dbReference type="RefSeq" id="XP_025852552.2">
    <property type="nucleotide sequence ID" value="XM_025996767.2"/>
</dbReference>
<dbReference type="SUPFAM" id="SSF81872">
    <property type="entry name" value="BRCA2 helical domain"/>
    <property type="match status" value="1"/>
</dbReference>
<feature type="region of interest" description="Disordered" evidence="7">
    <location>
        <begin position="1076"/>
        <end position="1101"/>
    </location>
</feature>
<dbReference type="GO" id="GO:0090398">
    <property type="term" value="P:cellular senescence"/>
    <property type="evidence" value="ECO:0007669"/>
    <property type="project" value="Ensembl"/>
</dbReference>
<feature type="repeat" description="BRCA2" evidence="6">
    <location>
        <begin position="1415"/>
        <end position="1449"/>
    </location>
</feature>
<dbReference type="InterPro" id="IPR048262">
    <property type="entry name" value="BRCA2_OB_2_dom"/>
</dbReference>
<dbReference type="SUPFAM" id="SSF50249">
    <property type="entry name" value="Nucleic acid-binding proteins"/>
    <property type="match status" value="3"/>
</dbReference>
<dbReference type="Proteomes" id="UP001652641">
    <property type="component" value="Chromosome 9"/>
</dbReference>
<dbReference type="InterPro" id="IPR015205">
    <property type="entry name" value="Tower_dom"/>
</dbReference>